<dbReference type="EMBL" id="JGYV01000016">
    <property type="protein sequence ID" value="KFI61445.1"/>
    <property type="molecule type" value="Genomic_DNA"/>
</dbReference>
<dbReference type="GO" id="GO:0016787">
    <property type="term" value="F:hydrolase activity"/>
    <property type="evidence" value="ECO:0007669"/>
    <property type="project" value="UniProtKB-KW"/>
</dbReference>
<dbReference type="OrthoDB" id="495620at2"/>
<dbReference type="PRINTS" id="PR00412">
    <property type="entry name" value="EPOXHYDRLASE"/>
</dbReference>
<dbReference type="STRING" id="1688.BCUN_1988"/>
<organism evidence="2 3">
    <name type="scientific">Bifidobacterium cuniculi</name>
    <dbReference type="NCBI Taxonomy" id="1688"/>
    <lineage>
        <taxon>Bacteria</taxon>
        <taxon>Bacillati</taxon>
        <taxon>Actinomycetota</taxon>
        <taxon>Actinomycetes</taxon>
        <taxon>Bifidobacteriales</taxon>
        <taxon>Bifidobacteriaceae</taxon>
        <taxon>Bifidobacterium</taxon>
    </lineage>
</organism>
<evidence type="ECO:0000313" key="2">
    <source>
        <dbReference type="EMBL" id="KFI61445.1"/>
    </source>
</evidence>
<dbReference type="Proteomes" id="UP000029067">
    <property type="component" value="Unassembled WGS sequence"/>
</dbReference>
<sequence>MPLTLANHIYRAGEGVPLVLIHGFPVDHRMWDRCATALMEVTDADETPQYPIWAPDMPGAGAGAVPKADRSGPEAADGAYPQALDLVADAYVDLVRVAGYDQAIWAGLSMGGYVALDIQRRHPEAVAGMALLDTKGDADSAASRANRIRIAHECVAGHTTDPVMFFVDVQPGDSSVKRSAAYIDQFAEWIREQQPAGVAWRELMAAGRPDLNDQFARIGAPAAVVCGVDDPSSPPKVMEPIAEAMVGTEVHMTEIEDCGHFSAWERPEEVAAALHALVARVHDLRRGPRA</sequence>
<dbReference type="InterPro" id="IPR029058">
    <property type="entry name" value="AB_hydrolase_fold"/>
</dbReference>
<comment type="caution">
    <text evidence="2">The sequence shown here is derived from an EMBL/GenBank/DDBJ whole genome shotgun (WGS) entry which is preliminary data.</text>
</comment>
<gene>
    <name evidence="2" type="ORF">BCUN_1988</name>
</gene>
<dbReference type="AlphaFoldDB" id="A0A087ARP5"/>
<keyword evidence="3" id="KW-1185">Reference proteome</keyword>
<dbReference type="InterPro" id="IPR000639">
    <property type="entry name" value="Epox_hydrolase-like"/>
</dbReference>
<feature type="domain" description="AB hydrolase-1" evidence="1">
    <location>
        <begin position="18"/>
        <end position="273"/>
    </location>
</feature>
<evidence type="ECO:0000259" key="1">
    <source>
        <dbReference type="Pfam" id="PF12697"/>
    </source>
</evidence>
<dbReference type="Gene3D" id="3.40.50.1820">
    <property type="entry name" value="alpha/beta hydrolase"/>
    <property type="match status" value="1"/>
</dbReference>
<dbReference type="RefSeq" id="WP_051920951.1">
    <property type="nucleotide sequence ID" value="NZ_JGYV01000016.1"/>
</dbReference>
<protein>
    <submittedName>
        <fullName evidence="2">Alpha beta hydrolase</fullName>
    </submittedName>
</protein>
<name>A0A087ARP5_9BIFI</name>
<reference evidence="2 3" key="1">
    <citation type="submission" date="2014-03" db="EMBL/GenBank/DDBJ databases">
        <title>Genomics of Bifidobacteria.</title>
        <authorList>
            <person name="Ventura M."/>
            <person name="Milani C."/>
            <person name="Lugli G.A."/>
        </authorList>
    </citation>
    <scope>NUCLEOTIDE SEQUENCE [LARGE SCALE GENOMIC DNA]</scope>
    <source>
        <strain evidence="2 3">LMG 10738</strain>
    </source>
</reference>
<dbReference type="PANTHER" id="PTHR43194">
    <property type="entry name" value="HYDROLASE ALPHA/BETA FOLD FAMILY"/>
    <property type="match status" value="1"/>
</dbReference>
<dbReference type="InterPro" id="IPR000073">
    <property type="entry name" value="AB_hydrolase_1"/>
</dbReference>
<accession>A0A087ARP5</accession>
<dbReference type="Pfam" id="PF12697">
    <property type="entry name" value="Abhydrolase_6"/>
    <property type="match status" value="1"/>
</dbReference>
<keyword evidence="2" id="KW-0378">Hydrolase</keyword>
<dbReference type="PANTHER" id="PTHR43194:SF5">
    <property type="entry name" value="PIMELOYL-[ACYL-CARRIER PROTEIN] METHYL ESTER ESTERASE"/>
    <property type="match status" value="1"/>
</dbReference>
<evidence type="ECO:0000313" key="3">
    <source>
        <dbReference type="Proteomes" id="UP000029067"/>
    </source>
</evidence>
<proteinExistence type="predicted"/>
<dbReference type="eggNOG" id="COG2267">
    <property type="taxonomic scope" value="Bacteria"/>
</dbReference>
<dbReference type="SUPFAM" id="SSF53474">
    <property type="entry name" value="alpha/beta-Hydrolases"/>
    <property type="match status" value="1"/>
</dbReference>
<dbReference type="InterPro" id="IPR050228">
    <property type="entry name" value="Carboxylesterase_BioH"/>
</dbReference>